<dbReference type="PANTHER" id="PTHR43166:SF9">
    <property type="entry name" value="GLUTAMATE_ASPARTATE IMPORT ATP-BINDING PROTEIN GLTL"/>
    <property type="match status" value="1"/>
</dbReference>
<evidence type="ECO:0000313" key="11">
    <source>
        <dbReference type="Proteomes" id="UP000676194"/>
    </source>
</evidence>
<feature type="domain" description="ABC transporter" evidence="9">
    <location>
        <begin position="2"/>
        <end position="240"/>
    </location>
</feature>
<dbReference type="AlphaFoldDB" id="A0A8E6F0D8"/>
<evidence type="ECO:0000313" key="10">
    <source>
        <dbReference type="EMBL" id="QVL34421.1"/>
    </source>
</evidence>
<evidence type="ECO:0000256" key="6">
    <source>
        <dbReference type="ARBA" id="ARBA00022840"/>
    </source>
</evidence>
<evidence type="ECO:0000256" key="3">
    <source>
        <dbReference type="ARBA" id="ARBA00022448"/>
    </source>
</evidence>
<evidence type="ECO:0000256" key="2">
    <source>
        <dbReference type="ARBA" id="ARBA00005417"/>
    </source>
</evidence>
<dbReference type="KEGG" id="tsph:KIH39_11090"/>
<dbReference type="GO" id="GO:0015424">
    <property type="term" value="F:ABC-type amino acid transporter activity"/>
    <property type="evidence" value="ECO:0007669"/>
    <property type="project" value="InterPro"/>
</dbReference>
<keyword evidence="4" id="KW-1003">Cell membrane</keyword>
<keyword evidence="7" id="KW-0029">Amino-acid transport</keyword>
<accession>A0A8E6F0D8</accession>
<evidence type="ECO:0000256" key="5">
    <source>
        <dbReference type="ARBA" id="ARBA00022741"/>
    </source>
</evidence>
<evidence type="ECO:0000259" key="9">
    <source>
        <dbReference type="PROSITE" id="PS50893"/>
    </source>
</evidence>
<dbReference type="InterPro" id="IPR030679">
    <property type="entry name" value="ABC_ATPase_HisP-typ"/>
</dbReference>
<dbReference type="EMBL" id="CP074694">
    <property type="protein sequence ID" value="QVL34421.1"/>
    <property type="molecule type" value="Genomic_DNA"/>
</dbReference>
<proteinExistence type="inferred from homology"/>
<reference evidence="10" key="1">
    <citation type="submission" date="2021-05" db="EMBL/GenBank/DDBJ databases">
        <title>Complete genome sequence of the cellulolytic planctomycete Telmatocola sphagniphila SP2T and characterization of the first cellulase from planctomycetes.</title>
        <authorList>
            <person name="Rakitin A.L."/>
            <person name="Beletsky A.V."/>
            <person name="Naumoff D.G."/>
            <person name="Kulichevskaya I.S."/>
            <person name="Mardanov A.V."/>
            <person name="Ravin N.V."/>
            <person name="Dedysh S.N."/>
        </authorList>
    </citation>
    <scope>NUCLEOTIDE SEQUENCE</scope>
    <source>
        <strain evidence="10">SP2T</strain>
    </source>
</reference>
<gene>
    <name evidence="10" type="ORF">KIH39_11090</name>
</gene>
<dbReference type="InterPro" id="IPR050086">
    <property type="entry name" value="MetN_ABC_transporter-like"/>
</dbReference>
<dbReference type="SMART" id="SM00382">
    <property type="entry name" value="AAA"/>
    <property type="match status" value="1"/>
</dbReference>
<dbReference type="GO" id="GO:0005524">
    <property type="term" value="F:ATP binding"/>
    <property type="evidence" value="ECO:0007669"/>
    <property type="project" value="UniProtKB-KW"/>
</dbReference>
<keyword evidence="3" id="KW-0813">Transport</keyword>
<dbReference type="InterPro" id="IPR027417">
    <property type="entry name" value="P-loop_NTPase"/>
</dbReference>
<evidence type="ECO:0000256" key="8">
    <source>
        <dbReference type="ARBA" id="ARBA00023136"/>
    </source>
</evidence>
<dbReference type="PIRSF" id="PIRSF039085">
    <property type="entry name" value="ABC_ATPase_HisP"/>
    <property type="match status" value="1"/>
</dbReference>
<evidence type="ECO:0000256" key="7">
    <source>
        <dbReference type="ARBA" id="ARBA00022970"/>
    </source>
</evidence>
<keyword evidence="11" id="KW-1185">Reference proteome</keyword>
<dbReference type="PANTHER" id="PTHR43166">
    <property type="entry name" value="AMINO ACID IMPORT ATP-BINDING PROTEIN"/>
    <property type="match status" value="1"/>
</dbReference>
<dbReference type="RefSeq" id="WP_213499395.1">
    <property type="nucleotide sequence ID" value="NZ_CP074694.1"/>
</dbReference>
<organism evidence="10 11">
    <name type="scientific">Telmatocola sphagniphila</name>
    <dbReference type="NCBI Taxonomy" id="1123043"/>
    <lineage>
        <taxon>Bacteria</taxon>
        <taxon>Pseudomonadati</taxon>
        <taxon>Planctomycetota</taxon>
        <taxon>Planctomycetia</taxon>
        <taxon>Gemmatales</taxon>
        <taxon>Gemmataceae</taxon>
    </lineage>
</organism>
<keyword evidence="5" id="KW-0547">Nucleotide-binding</keyword>
<dbReference type="GO" id="GO:0016887">
    <property type="term" value="F:ATP hydrolysis activity"/>
    <property type="evidence" value="ECO:0007669"/>
    <property type="project" value="InterPro"/>
</dbReference>
<evidence type="ECO:0000256" key="4">
    <source>
        <dbReference type="ARBA" id="ARBA00022475"/>
    </source>
</evidence>
<dbReference type="InterPro" id="IPR017871">
    <property type="entry name" value="ABC_transporter-like_CS"/>
</dbReference>
<keyword evidence="8" id="KW-0472">Membrane</keyword>
<dbReference type="SUPFAM" id="SSF52540">
    <property type="entry name" value="P-loop containing nucleoside triphosphate hydrolases"/>
    <property type="match status" value="1"/>
</dbReference>
<keyword evidence="6 10" id="KW-0067">ATP-binding</keyword>
<comment type="similarity">
    <text evidence="2">Belongs to the ABC transporter superfamily.</text>
</comment>
<name>A0A8E6F0D8_9BACT</name>
<evidence type="ECO:0000256" key="1">
    <source>
        <dbReference type="ARBA" id="ARBA00004202"/>
    </source>
</evidence>
<dbReference type="PROSITE" id="PS50893">
    <property type="entry name" value="ABC_TRANSPORTER_2"/>
    <property type="match status" value="1"/>
</dbReference>
<dbReference type="PROSITE" id="PS00211">
    <property type="entry name" value="ABC_TRANSPORTER_1"/>
    <property type="match status" value="1"/>
</dbReference>
<protein>
    <submittedName>
        <fullName evidence="10">Amino acid ABC transporter ATP-binding protein</fullName>
    </submittedName>
</protein>
<dbReference type="Proteomes" id="UP000676194">
    <property type="component" value="Chromosome"/>
</dbReference>
<dbReference type="InterPro" id="IPR003593">
    <property type="entry name" value="AAA+_ATPase"/>
</dbReference>
<dbReference type="GO" id="GO:0005886">
    <property type="term" value="C:plasma membrane"/>
    <property type="evidence" value="ECO:0007669"/>
    <property type="project" value="UniProtKB-SubCell"/>
</dbReference>
<comment type="subcellular location">
    <subcellularLocation>
        <location evidence="1">Cell membrane</location>
        <topology evidence="1">Peripheral membrane protein</topology>
    </subcellularLocation>
</comment>
<dbReference type="InterPro" id="IPR003439">
    <property type="entry name" value="ABC_transporter-like_ATP-bd"/>
</dbReference>
<dbReference type="Gene3D" id="3.40.50.300">
    <property type="entry name" value="P-loop containing nucleotide triphosphate hydrolases"/>
    <property type="match status" value="1"/>
</dbReference>
<sequence>MIHIENLVKSHGSIRILDGISLDVPAGQVAVFIGPSGSGKSTLLRCVNGLEPFQAGGIRIEDRKLEPATAPNSPELLAIRKRLGMVFQQFHLFPHMTALENVMSGPLLVLKESKEKAEEKALKLLDQVGLKHKKDSRPSQLSGGQQQRVAIARALAVNPVAMLFDEPTSALDPQMADEVLSVILDLAKTDMTMLIVTHAMHFAKRAGHRIFFMCAGRIVEEGVPADFFQQPKSALAREFLQKVEL</sequence>
<dbReference type="Pfam" id="PF00005">
    <property type="entry name" value="ABC_tran"/>
    <property type="match status" value="1"/>
</dbReference>